<dbReference type="PANTHER" id="PTHR11008">
    <property type="entry name" value="PROTEIN TAKEOUT-LIKE PROTEIN"/>
    <property type="match status" value="1"/>
</dbReference>
<dbReference type="PANTHER" id="PTHR11008:SF9">
    <property type="entry name" value="PROTEIN TAKEOUT-LIKE PROTEIN"/>
    <property type="match status" value="1"/>
</dbReference>
<dbReference type="AlphaFoldDB" id="A0A8R2AJW1"/>
<reference evidence="3" key="1">
    <citation type="journal article" date="2008" name="Insect Biochem. Mol. Biol.">
        <title>The genome of a lepidopteran model insect, the silkworm Bombyx mori.</title>
        <authorList>
            <consortium name="International Silkworm Genome Consortium"/>
        </authorList>
    </citation>
    <scope>NUCLEOTIDE SEQUENCE [LARGE SCALE GENOMIC DNA]</scope>
    <source>
        <strain evidence="3">p50T</strain>
    </source>
</reference>
<name>A0A8R2AJW1_BOMMO</name>
<evidence type="ECO:0000313" key="3">
    <source>
        <dbReference type="Proteomes" id="UP000005204"/>
    </source>
</evidence>
<dbReference type="OrthoDB" id="7969776at2759"/>
<accession>A0A8R2AJW1</accession>
<reference evidence="2" key="2">
    <citation type="submission" date="2022-06" db="UniProtKB">
        <authorList>
            <consortium name="EnsemblMetazoa"/>
        </authorList>
    </citation>
    <scope>IDENTIFICATION</scope>
    <source>
        <strain evidence="2">p50T (Dazao)</strain>
    </source>
</reference>
<dbReference type="Proteomes" id="UP000005204">
    <property type="component" value="Unassembled WGS sequence"/>
</dbReference>
<keyword evidence="3" id="KW-1185">Reference proteome</keyword>
<organism evidence="2 3">
    <name type="scientific">Bombyx mori</name>
    <name type="common">Silk moth</name>
    <dbReference type="NCBI Taxonomy" id="7091"/>
    <lineage>
        <taxon>Eukaryota</taxon>
        <taxon>Metazoa</taxon>
        <taxon>Ecdysozoa</taxon>
        <taxon>Arthropoda</taxon>
        <taxon>Hexapoda</taxon>
        <taxon>Insecta</taxon>
        <taxon>Pterygota</taxon>
        <taxon>Neoptera</taxon>
        <taxon>Endopterygota</taxon>
        <taxon>Lepidoptera</taxon>
        <taxon>Glossata</taxon>
        <taxon>Ditrysia</taxon>
        <taxon>Bombycoidea</taxon>
        <taxon>Bombycidae</taxon>
        <taxon>Bombycinae</taxon>
        <taxon>Bombyx</taxon>
    </lineage>
</organism>
<dbReference type="EnsemblMetazoa" id="XM_004924625.2">
    <property type="protein sequence ID" value="XP_004924682.1"/>
    <property type="gene ID" value="LOC101747025"/>
</dbReference>
<dbReference type="Pfam" id="PF06585">
    <property type="entry name" value="JHBP"/>
    <property type="match status" value="1"/>
</dbReference>
<protein>
    <recommendedName>
        <fullName evidence="4">Hemolymph juvenile hormone binding protein</fullName>
    </recommendedName>
</protein>
<feature type="signal peptide" evidence="1">
    <location>
        <begin position="1"/>
        <end position="15"/>
    </location>
</feature>
<feature type="chain" id="PRO_5035891322" description="Hemolymph juvenile hormone binding protein" evidence="1">
    <location>
        <begin position="16"/>
        <end position="257"/>
    </location>
</feature>
<proteinExistence type="predicted"/>
<evidence type="ECO:0000256" key="1">
    <source>
        <dbReference type="SAM" id="SignalP"/>
    </source>
</evidence>
<dbReference type="GeneID" id="101747025"/>
<keyword evidence="1" id="KW-0732">Signal</keyword>
<dbReference type="SMART" id="SM00700">
    <property type="entry name" value="JHBP"/>
    <property type="match status" value="1"/>
</dbReference>
<sequence>MKLVILLALCAVAAAAPKANRDAFAIEEFERFQATGNRNILINAIITTLFQRLRSIILEGWEEKGVPVLDPLVIESTHITIPAEIINLDLQLKNAQATGVGDFVVHKSILNVNEISFDVDISVPTLEISAEEYDLLGDFFAAIPLYGKGGAVFHIEGFRFSAKLFLKQSEDEKSILIERIENLTFVIPGFKSNLDGAVGGGDIDNIVNALVEEVIIDYVNRFRGAIAKVANGALVRILNTFLDGLNTWHYLAMLLPK</sequence>
<dbReference type="Gene3D" id="3.15.10.30">
    <property type="entry name" value="Haemolymph juvenile hormone binding protein"/>
    <property type="match status" value="1"/>
</dbReference>
<evidence type="ECO:0000313" key="2">
    <source>
        <dbReference type="EnsemblMetazoa" id="XP_004924682.1"/>
    </source>
</evidence>
<dbReference type="InterPro" id="IPR038606">
    <property type="entry name" value="To_sf"/>
</dbReference>
<dbReference type="RefSeq" id="XP_004924682.1">
    <property type="nucleotide sequence ID" value="XM_004924625.3"/>
</dbReference>
<dbReference type="InterPro" id="IPR010562">
    <property type="entry name" value="Haemolymph_juvenile_hormone-bd"/>
</dbReference>
<evidence type="ECO:0008006" key="4">
    <source>
        <dbReference type="Google" id="ProtNLM"/>
    </source>
</evidence>
<dbReference type="KEGG" id="bmor:101747025"/>